<feature type="transmembrane region" description="Helical" evidence="5">
    <location>
        <begin position="167"/>
        <end position="186"/>
    </location>
</feature>
<dbReference type="NCBIfam" id="NF037982">
    <property type="entry name" value="Nramp_1"/>
    <property type="match status" value="1"/>
</dbReference>
<feature type="transmembrane region" description="Helical" evidence="5">
    <location>
        <begin position="268"/>
        <end position="290"/>
    </location>
</feature>
<feature type="transmembrane region" description="Helical" evidence="5">
    <location>
        <begin position="53"/>
        <end position="73"/>
    </location>
</feature>
<evidence type="ECO:0000256" key="1">
    <source>
        <dbReference type="ARBA" id="ARBA00004141"/>
    </source>
</evidence>
<feature type="transmembrane region" description="Helical" evidence="5">
    <location>
        <begin position="367"/>
        <end position="385"/>
    </location>
</feature>
<dbReference type="GO" id="GO:0015086">
    <property type="term" value="F:cadmium ion transmembrane transporter activity"/>
    <property type="evidence" value="ECO:0007669"/>
    <property type="project" value="TreeGrafter"/>
</dbReference>
<evidence type="ECO:0000256" key="2">
    <source>
        <dbReference type="ARBA" id="ARBA00022692"/>
    </source>
</evidence>
<feature type="transmembrane region" description="Helical" evidence="5">
    <location>
        <begin position="206"/>
        <end position="224"/>
    </location>
</feature>
<evidence type="ECO:0000313" key="7">
    <source>
        <dbReference type="Proteomes" id="UP000267585"/>
    </source>
</evidence>
<protein>
    <submittedName>
        <fullName evidence="6">Divalent metal cation transporter</fullName>
    </submittedName>
</protein>
<feature type="transmembrane region" description="Helical" evidence="5">
    <location>
        <begin position="427"/>
        <end position="451"/>
    </location>
</feature>
<dbReference type="PANTHER" id="PTHR11706:SF3">
    <property type="entry name" value="METAL ION TRANSPORT PROTEIN"/>
    <property type="match status" value="1"/>
</dbReference>
<dbReference type="GO" id="GO:0034755">
    <property type="term" value="P:iron ion transmembrane transport"/>
    <property type="evidence" value="ECO:0007669"/>
    <property type="project" value="TreeGrafter"/>
</dbReference>
<dbReference type="RefSeq" id="WP_126162681.1">
    <property type="nucleotide sequence ID" value="NZ_RQPJ01000006.1"/>
</dbReference>
<organism evidence="6 7">
    <name type="scientific">Arenibacter aquaticus</name>
    <dbReference type="NCBI Taxonomy" id="2489054"/>
    <lineage>
        <taxon>Bacteria</taxon>
        <taxon>Pseudomonadati</taxon>
        <taxon>Bacteroidota</taxon>
        <taxon>Flavobacteriia</taxon>
        <taxon>Flavobacteriales</taxon>
        <taxon>Flavobacteriaceae</taxon>
        <taxon>Arenibacter</taxon>
    </lineage>
</organism>
<comment type="subcellular location">
    <subcellularLocation>
        <location evidence="1">Membrane</location>
        <topology evidence="1">Multi-pass membrane protein</topology>
    </subcellularLocation>
</comment>
<dbReference type="GO" id="GO:0005384">
    <property type="term" value="F:manganese ion transmembrane transporter activity"/>
    <property type="evidence" value="ECO:0007669"/>
    <property type="project" value="TreeGrafter"/>
</dbReference>
<accession>A0A3S0CK95</accession>
<feature type="transmembrane region" description="Helical" evidence="5">
    <location>
        <begin position="107"/>
        <end position="135"/>
    </location>
</feature>
<dbReference type="AlphaFoldDB" id="A0A3S0CK95"/>
<evidence type="ECO:0000256" key="4">
    <source>
        <dbReference type="ARBA" id="ARBA00023136"/>
    </source>
</evidence>
<name>A0A3S0CK95_9FLAO</name>
<sequence>MSQLNDPYVLTKDKIKNPPTTFRERLKFLGPSFILSASIVGSGELIATTTLGAKAGFITFWVIIVSCLVKVAVQLEFGKHTILTGETAMQAFNNLPGPRFGKAKWSVWAVLGVMLVKLLQVGGIVGGVAIILNIAVPQASVSLFCILIAIVVALMVYRGYYNFIEKFSLIMISFFTLFTFAALYFLNYTPFQISWESIWSGLQLDLPKTAVAVALGAFGITGVGGDEIIHYNYWCLEKGYASYTGKKDDSEAWKNRASGWIRVMKLDAIIAMLVYTSVTAAFYLLGAAVLHAQGKVPEGFAMIETLSAMYTESLGPYAKIAFLVGSFITLFSTLFAALAAWTRQLSDIFGQLGWINFSDLNLRKKTVAISAWVIPLLWALTFIFIKLPVLMVITGGIVGSLLLFLVVFAVINFRYRRLHPSFIPSIAYDLILWLSICSIIGVGALGIIKIFN</sequence>
<reference evidence="6 7" key="1">
    <citation type="submission" date="2018-11" db="EMBL/GenBank/DDBJ databases">
        <title>Arenibacter aquaticus sp.nov., a marine bacterium isolated from surface seawater in the South China Sea.</title>
        <authorList>
            <person name="Guo J."/>
            <person name="Sun J."/>
        </authorList>
    </citation>
    <scope>NUCLEOTIDE SEQUENCE [LARGE SCALE GENOMIC DNA]</scope>
    <source>
        <strain evidence="6 7">GUO666</strain>
    </source>
</reference>
<comment type="caution">
    <text evidence="6">The sequence shown here is derived from an EMBL/GenBank/DDBJ whole genome shotgun (WGS) entry which is preliminary data.</text>
</comment>
<dbReference type="Proteomes" id="UP000267585">
    <property type="component" value="Unassembled WGS sequence"/>
</dbReference>
<feature type="transmembrane region" description="Helical" evidence="5">
    <location>
        <begin position="320"/>
        <end position="341"/>
    </location>
</feature>
<gene>
    <name evidence="6" type="ORF">EHW67_12240</name>
</gene>
<dbReference type="PANTHER" id="PTHR11706">
    <property type="entry name" value="SOLUTE CARRIER PROTEIN FAMILY 11 MEMBER"/>
    <property type="match status" value="1"/>
</dbReference>
<keyword evidence="7" id="KW-1185">Reference proteome</keyword>
<evidence type="ECO:0000256" key="3">
    <source>
        <dbReference type="ARBA" id="ARBA00022989"/>
    </source>
</evidence>
<dbReference type="OrthoDB" id="9787548at2"/>
<dbReference type="InterPro" id="IPR001046">
    <property type="entry name" value="NRAMP_fam"/>
</dbReference>
<dbReference type="GO" id="GO:0005886">
    <property type="term" value="C:plasma membrane"/>
    <property type="evidence" value="ECO:0007669"/>
    <property type="project" value="TreeGrafter"/>
</dbReference>
<evidence type="ECO:0000256" key="5">
    <source>
        <dbReference type="SAM" id="Phobius"/>
    </source>
</evidence>
<dbReference type="EMBL" id="RQPJ01000006">
    <property type="protein sequence ID" value="RTE53245.1"/>
    <property type="molecule type" value="Genomic_DNA"/>
</dbReference>
<feature type="transmembrane region" description="Helical" evidence="5">
    <location>
        <begin position="141"/>
        <end position="160"/>
    </location>
</feature>
<keyword evidence="3 5" id="KW-1133">Transmembrane helix</keyword>
<proteinExistence type="predicted"/>
<evidence type="ECO:0000313" key="6">
    <source>
        <dbReference type="EMBL" id="RTE53245.1"/>
    </source>
</evidence>
<keyword evidence="2 5" id="KW-0812">Transmembrane</keyword>
<feature type="transmembrane region" description="Helical" evidence="5">
    <location>
        <begin position="391"/>
        <end position="415"/>
    </location>
</feature>
<keyword evidence="4 5" id="KW-0472">Membrane</keyword>